<sequence>MKYINLCHYIDDLNRVAELRPAHRQYMAQLDSENKLWAAGPFSDGTGALFIYEAADAHAAEEILHADPYFTGGALGKFELTAWNPALYNADLQGASS</sequence>
<evidence type="ECO:0000256" key="1">
    <source>
        <dbReference type="ARBA" id="ARBA00007689"/>
    </source>
</evidence>
<comment type="similarity">
    <text evidence="1">Belongs to the YciI family.</text>
</comment>
<feature type="domain" description="YCII-related" evidence="2">
    <location>
        <begin position="1"/>
        <end position="83"/>
    </location>
</feature>
<dbReference type="Pfam" id="PF03795">
    <property type="entry name" value="YCII"/>
    <property type="match status" value="1"/>
</dbReference>
<organism evidence="3 4">
    <name type="scientific">Terriglobus saanensis (strain ATCC BAA-1853 / DSM 23119 / SP1PR4)</name>
    <dbReference type="NCBI Taxonomy" id="401053"/>
    <lineage>
        <taxon>Bacteria</taxon>
        <taxon>Pseudomonadati</taxon>
        <taxon>Acidobacteriota</taxon>
        <taxon>Terriglobia</taxon>
        <taxon>Terriglobales</taxon>
        <taxon>Acidobacteriaceae</taxon>
        <taxon>Terriglobus</taxon>
    </lineage>
</organism>
<dbReference type="HOGENOM" id="CLU_110355_7_1_0"/>
<gene>
    <name evidence="3" type="ordered locus">AciPR4_1634</name>
</gene>
<protein>
    <submittedName>
        <fullName evidence="3">YCII-related protein</fullName>
    </submittedName>
</protein>
<dbReference type="SUPFAM" id="SSF54909">
    <property type="entry name" value="Dimeric alpha+beta barrel"/>
    <property type="match status" value="1"/>
</dbReference>
<dbReference type="Proteomes" id="UP000006844">
    <property type="component" value="Chromosome"/>
</dbReference>
<name>E8V389_TERSS</name>
<dbReference type="EMBL" id="CP002467">
    <property type="protein sequence ID" value="ADV82446.1"/>
    <property type="molecule type" value="Genomic_DNA"/>
</dbReference>
<dbReference type="InterPro" id="IPR011008">
    <property type="entry name" value="Dimeric_a/b-barrel"/>
</dbReference>
<proteinExistence type="inferred from homology"/>
<dbReference type="OrthoDB" id="283921at2"/>
<reference evidence="3 4" key="1">
    <citation type="journal article" date="2012" name="Stand. Genomic Sci.">
        <title>Complete genome sequence of Terriglobus saanensis type strain SP1PR4(T), an Acidobacteria from tundra soil.</title>
        <authorList>
            <person name="Rawat S.R."/>
            <person name="Mannisto M.K."/>
            <person name="Starovoytov V."/>
            <person name="Goodwin L."/>
            <person name="Nolan M."/>
            <person name="Hauser L."/>
            <person name="Land M."/>
            <person name="Davenport K.W."/>
            <person name="Woyke T."/>
            <person name="Haggblom M.M."/>
        </authorList>
    </citation>
    <scope>NUCLEOTIDE SEQUENCE</scope>
    <source>
        <strain evidence="4">ATCC BAA-1853 / DSM 23119 / SP1PR4</strain>
    </source>
</reference>
<evidence type="ECO:0000313" key="4">
    <source>
        <dbReference type="Proteomes" id="UP000006844"/>
    </source>
</evidence>
<dbReference type="PANTHER" id="PTHR37828:SF1">
    <property type="entry name" value="YCII-RELATED DOMAIN-CONTAINING PROTEIN"/>
    <property type="match status" value="1"/>
</dbReference>
<accession>E8V389</accession>
<dbReference type="PANTHER" id="PTHR37828">
    <property type="entry name" value="GSR2449 PROTEIN"/>
    <property type="match status" value="1"/>
</dbReference>
<dbReference type="RefSeq" id="WP_013568179.1">
    <property type="nucleotide sequence ID" value="NC_014963.1"/>
</dbReference>
<evidence type="ECO:0000259" key="2">
    <source>
        <dbReference type="Pfam" id="PF03795"/>
    </source>
</evidence>
<keyword evidence="4" id="KW-1185">Reference proteome</keyword>
<dbReference type="InterPro" id="IPR005545">
    <property type="entry name" value="YCII"/>
</dbReference>
<evidence type="ECO:0000313" key="3">
    <source>
        <dbReference type="EMBL" id="ADV82446.1"/>
    </source>
</evidence>
<dbReference type="Gene3D" id="3.30.70.1060">
    <property type="entry name" value="Dimeric alpha+beta barrel"/>
    <property type="match status" value="1"/>
</dbReference>
<dbReference type="AlphaFoldDB" id="E8V389"/>
<dbReference type="eggNOG" id="COG2350">
    <property type="taxonomic scope" value="Bacteria"/>
</dbReference>
<dbReference type="KEGG" id="tsa:AciPR4_1634"/>